<dbReference type="AlphaFoldDB" id="A0A6G1IU69"/>
<dbReference type="EMBL" id="MU005591">
    <property type="protein sequence ID" value="KAF2681491.1"/>
    <property type="molecule type" value="Genomic_DNA"/>
</dbReference>
<evidence type="ECO:0000313" key="2">
    <source>
        <dbReference type="Proteomes" id="UP000799291"/>
    </source>
</evidence>
<protein>
    <submittedName>
        <fullName evidence="1">Uncharacterized protein</fullName>
    </submittedName>
</protein>
<gene>
    <name evidence="1" type="ORF">K458DRAFT_391875</name>
</gene>
<dbReference type="Proteomes" id="UP000799291">
    <property type="component" value="Unassembled WGS sequence"/>
</dbReference>
<keyword evidence="2" id="KW-1185">Reference proteome</keyword>
<sequence length="161" mass="17966">MQIEHYWDLDLILERESEPQDQATVKPEATGVVRRSPVSSFLKLSGEPFWATLTLQSRRRSPCVLNGTDSCCCFAHDQYGTVCAWDAVEYWPDNHRISTGPPSSVSASELQWASRQVWRACCHAGPDLSSSASTRRFSVANFGRHVSSLVLVPHAAEDSER</sequence>
<accession>A0A6G1IU69</accession>
<evidence type="ECO:0000313" key="1">
    <source>
        <dbReference type="EMBL" id="KAF2681491.1"/>
    </source>
</evidence>
<name>A0A6G1IU69_9PLEO</name>
<reference evidence="1" key="1">
    <citation type="journal article" date="2020" name="Stud. Mycol.">
        <title>101 Dothideomycetes genomes: a test case for predicting lifestyles and emergence of pathogens.</title>
        <authorList>
            <person name="Haridas S."/>
            <person name="Albert R."/>
            <person name="Binder M."/>
            <person name="Bloem J."/>
            <person name="Labutti K."/>
            <person name="Salamov A."/>
            <person name="Andreopoulos B."/>
            <person name="Baker S."/>
            <person name="Barry K."/>
            <person name="Bills G."/>
            <person name="Bluhm B."/>
            <person name="Cannon C."/>
            <person name="Castanera R."/>
            <person name="Culley D."/>
            <person name="Daum C."/>
            <person name="Ezra D."/>
            <person name="Gonzalez J."/>
            <person name="Henrissat B."/>
            <person name="Kuo A."/>
            <person name="Liang C."/>
            <person name="Lipzen A."/>
            <person name="Lutzoni F."/>
            <person name="Magnuson J."/>
            <person name="Mondo S."/>
            <person name="Nolan M."/>
            <person name="Ohm R."/>
            <person name="Pangilinan J."/>
            <person name="Park H.-J."/>
            <person name="Ramirez L."/>
            <person name="Alfaro M."/>
            <person name="Sun H."/>
            <person name="Tritt A."/>
            <person name="Yoshinaga Y."/>
            <person name="Zwiers L.-H."/>
            <person name="Turgeon B."/>
            <person name="Goodwin S."/>
            <person name="Spatafora J."/>
            <person name="Crous P."/>
            <person name="Grigoriev I."/>
        </authorList>
    </citation>
    <scope>NUCLEOTIDE SEQUENCE</scope>
    <source>
        <strain evidence="1">CBS 122367</strain>
    </source>
</reference>
<proteinExistence type="predicted"/>
<organism evidence="1 2">
    <name type="scientific">Lentithecium fluviatile CBS 122367</name>
    <dbReference type="NCBI Taxonomy" id="1168545"/>
    <lineage>
        <taxon>Eukaryota</taxon>
        <taxon>Fungi</taxon>
        <taxon>Dikarya</taxon>
        <taxon>Ascomycota</taxon>
        <taxon>Pezizomycotina</taxon>
        <taxon>Dothideomycetes</taxon>
        <taxon>Pleosporomycetidae</taxon>
        <taxon>Pleosporales</taxon>
        <taxon>Massarineae</taxon>
        <taxon>Lentitheciaceae</taxon>
        <taxon>Lentithecium</taxon>
    </lineage>
</organism>